<dbReference type="Proteomes" id="UP001172083">
    <property type="component" value="Unassembled WGS sequence"/>
</dbReference>
<organism evidence="4 5">
    <name type="scientific">Agaribacillus aureus</name>
    <dbReference type="NCBI Taxonomy" id="3051825"/>
    <lineage>
        <taxon>Bacteria</taxon>
        <taxon>Pseudomonadati</taxon>
        <taxon>Bacteroidota</taxon>
        <taxon>Cytophagia</taxon>
        <taxon>Cytophagales</taxon>
        <taxon>Splendidivirgaceae</taxon>
        <taxon>Agaribacillus</taxon>
    </lineage>
</organism>
<reference evidence="4" key="1">
    <citation type="submission" date="2023-06" db="EMBL/GenBank/DDBJ databases">
        <title>Genomic of Agaribacillus aureum.</title>
        <authorList>
            <person name="Wang G."/>
        </authorList>
    </citation>
    <scope>NUCLEOTIDE SEQUENCE</scope>
    <source>
        <strain evidence="4">BMA12</strain>
    </source>
</reference>
<evidence type="ECO:0000256" key="1">
    <source>
        <dbReference type="SAM" id="Phobius"/>
    </source>
</evidence>
<sequence length="338" mass="37746">MENLHIWEIIGKQLKQEATAEEVQQLEQWLSASKSNQTIFDESKKIWEASGVFKFDMQTDADEEWESFKAIRDAKPAGKEVPTIHKTMTNWNRIIYPVAATVLLLIAATVFYLRQPAEGKMVTKATTDQRIEFKLPDGSNIWLNKNSKISYNESEFLSNRRINLSGEAFFEVAENPESPFTIVAGASLTRVVGTAFNLNASNPQRRIELVVVAGKVTFGKLDGTGEPVVLTKGLKGIYNPADQSVTSEQNTSANFLSWQNATLQFDNLTMASVIEDCEKYFDVKVQIQNPKILNCKYTGNFTNPSVEVFFTVIASTLNITYKIQDGVVTLDGEGCEDA</sequence>
<keyword evidence="1" id="KW-1133">Transmembrane helix</keyword>
<proteinExistence type="predicted"/>
<evidence type="ECO:0000259" key="3">
    <source>
        <dbReference type="Pfam" id="PF16344"/>
    </source>
</evidence>
<keyword evidence="5" id="KW-1185">Reference proteome</keyword>
<evidence type="ECO:0000313" key="4">
    <source>
        <dbReference type="EMBL" id="MDN5213367.1"/>
    </source>
</evidence>
<dbReference type="PANTHER" id="PTHR30273">
    <property type="entry name" value="PERIPLASMIC SIGNAL SENSOR AND SIGMA FACTOR ACTIVATOR FECR-RELATED"/>
    <property type="match status" value="1"/>
</dbReference>
<evidence type="ECO:0000313" key="5">
    <source>
        <dbReference type="Proteomes" id="UP001172083"/>
    </source>
</evidence>
<dbReference type="InterPro" id="IPR006860">
    <property type="entry name" value="FecR"/>
</dbReference>
<dbReference type="PIRSF" id="PIRSF018266">
    <property type="entry name" value="FecR"/>
    <property type="match status" value="1"/>
</dbReference>
<gene>
    <name evidence="4" type="ORF">QQ020_14955</name>
</gene>
<feature type="domain" description="FecR protein" evidence="2">
    <location>
        <begin position="126"/>
        <end position="216"/>
    </location>
</feature>
<dbReference type="InterPro" id="IPR032508">
    <property type="entry name" value="FecR_C"/>
</dbReference>
<dbReference type="InterPro" id="IPR012373">
    <property type="entry name" value="Ferrdict_sens_TM"/>
</dbReference>
<dbReference type="Gene3D" id="3.55.50.30">
    <property type="match status" value="1"/>
</dbReference>
<feature type="transmembrane region" description="Helical" evidence="1">
    <location>
        <begin position="94"/>
        <end position="113"/>
    </location>
</feature>
<keyword evidence="1" id="KW-0472">Membrane</keyword>
<keyword evidence="1" id="KW-0812">Transmembrane</keyword>
<dbReference type="Pfam" id="PF04773">
    <property type="entry name" value="FecR"/>
    <property type="match status" value="1"/>
</dbReference>
<dbReference type="PANTHER" id="PTHR30273:SF2">
    <property type="entry name" value="PROTEIN FECR"/>
    <property type="match status" value="1"/>
</dbReference>
<dbReference type="EMBL" id="JAUJEB010000003">
    <property type="protein sequence ID" value="MDN5213367.1"/>
    <property type="molecule type" value="Genomic_DNA"/>
</dbReference>
<comment type="caution">
    <text evidence="4">The sequence shown here is derived from an EMBL/GenBank/DDBJ whole genome shotgun (WGS) entry which is preliminary data.</text>
</comment>
<dbReference type="Pfam" id="PF16344">
    <property type="entry name" value="FecR_C"/>
    <property type="match status" value="1"/>
</dbReference>
<feature type="domain" description="Protein FecR C-terminal" evidence="3">
    <location>
        <begin position="263"/>
        <end position="329"/>
    </location>
</feature>
<protein>
    <submittedName>
        <fullName evidence="4">FecR domain-containing protein</fullName>
    </submittedName>
</protein>
<dbReference type="Gene3D" id="2.60.120.1440">
    <property type="match status" value="1"/>
</dbReference>
<dbReference type="RefSeq" id="WP_346758707.1">
    <property type="nucleotide sequence ID" value="NZ_JAUJEB010000003.1"/>
</dbReference>
<evidence type="ECO:0000259" key="2">
    <source>
        <dbReference type="Pfam" id="PF04773"/>
    </source>
</evidence>
<name>A0ABT8L6I7_9BACT</name>
<accession>A0ABT8L6I7</accession>